<dbReference type="OrthoDB" id="306099at2759"/>
<dbReference type="FunFam" id="1.10.472.10:FF:000040">
    <property type="entry name" value="D6-type cyclin"/>
    <property type="match status" value="1"/>
</dbReference>
<feature type="domain" description="Cyclin C-terminal" evidence="7">
    <location>
        <begin position="142"/>
        <end position="269"/>
    </location>
</feature>
<keyword evidence="9" id="KW-1185">Reference proteome</keyword>
<dbReference type="Gene3D" id="1.10.472.10">
    <property type="entry name" value="Cyclin-like"/>
    <property type="match status" value="2"/>
</dbReference>
<dbReference type="CDD" id="cd20544">
    <property type="entry name" value="CYCLIN_AtCycD-like_rpt2"/>
    <property type="match status" value="1"/>
</dbReference>
<dbReference type="InterPro" id="IPR013763">
    <property type="entry name" value="Cyclin-like_dom"/>
</dbReference>
<dbReference type="Pfam" id="PF02984">
    <property type="entry name" value="Cyclin_C"/>
    <property type="match status" value="1"/>
</dbReference>
<reference evidence="8" key="2">
    <citation type="journal article" date="2022" name="Hortic Res">
        <title>The genome of Dioscorea zingiberensis sheds light on the biosynthesis, origin and evolution of the medicinally important diosgenin saponins.</title>
        <authorList>
            <person name="Li Y."/>
            <person name="Tan C."/>
            <person name="Li Z."/>
            <person name="Guo J."/>
            <person name="Li S."/>
            <person name="Chen X."/>
            <person name="Wang C."/>
            <person name="Dai X."/>
            <person name="Yang H."/>
            <person name="Song W."/>
            <person name="Hou L."/>
            <person name="Xu J."/>
            <person name="Tong Z."/>
            <person name="Xu A."/>
            <person name="Yuan X."/>
            <person name="Wang W."/>
            <person name="Yang Q."/>
            <person name="Chen L."/>
            <person name="Sun Z."/>
            <person name="Wang K."/>
            <person name="Pan B."/>
            <person name="Chen J."/>
            <person name="Bao Y."/>
            <person name="Liu F."/>
            <person name="Qi X."/>
            <person name="Gang D.R."/>
            <person name="Wen J."/>
            <person name="Li J."/>
        </authorList>
    </citation>
    <scope>NUCLEOTIDE SEQUENCE</scope>
    <source>
        <strain evidence="8">Dzin_1.0</strain>
    </source>
</reference>
<dbReference type="InterPro" id="IPR039361">
    <property type="entry name" value="Cyclin"/>
</dbReference>
<keyword evidence="3 5" id="KW-0195">Cyclin</keyword>
<gene>
    <name evidence="8" type="ORF">J5N97_011929</name>
</gene>
<evidence type="ECO:0000259" key="6">
    <source>
        <dbReference type="SMART" id="SM00385"/>
    </source>
</evidence>
<dbReference type="EMBL" id="JAGGNH010000002">
    <property type="protein sequence ID" value="KAJ0983674.1"/>
    <property type="molecule type" value="Genomic_DNA"/>
</dbReference>
<dbReference type="Pfam" id="PF00134">
    <property type="entry name" value="Cyclin_N"/>
    <property type="match status" value="1"/>
</dbReference>
<reference evidence="8" key="1">
    <citation type="submission" date="2021-03" db="EMBL/GenBank/DDBJ databases">
        <authorList>
            <person name="Li Z."/>
            <person name="Yang C."/>
        </authorList>
    </citation>
    <scope>NUCLEOTIDE SEQUENCE</scope>
    <source>
        <strain evidence="8">Dzin_1.0</strain>
        <tissue evidence="8">Leaf</tissue>
    </source>
</reference>
<evidence type="ECO:0000256" key="4">
    <source>
        <dbReference type="ARBA" id="ARBA00023306"/>
    </source>
</evidence>
<dbReference type="SMART" id="SM01332">
    <property type="entry name" value="Cyclin_C"/>
    <property type="match status" value="1"/>
</dbReference>
<dbReference type="FunFam" id="1.10.472.10:FF:000060">
    <property type="entry name" value="D6-type cyclin"/>
    <property type="match status" value="1"/>
</dbReference>
<accession>A0A9D5HNZ3</accession>
<dbReference type="SMART" id="SM00385">
    <property type="entry name" value="CYCLIN"/>
    <property type="match status" value="1"/>
</dbReference>
<comment type="similarity">
    <text evidence="1">Belongs to the cyclin family. Cyclin D subfamily.</text>
</comment>
<dbReference type="AlphaFoldDB" id="A0A9D5HNZ3"/>
<organism evidence="8 9">
    <name type="scientific">Dioscorea zingiberensis</name>
    <dbReference type="NCBI Taxonomy" id="325984"/>
    <lineage>
        <taxon>Eukaryota</taxon>
        <taxon>Viridiplantae</taxon>
        <taxon>Streptophyta</taxon>
        <taxon>Embryophyta</taxon>
        <taxon>Tracheophyta</taxon>
        <taxon>Spermatophyta</taxon>
        <taxon>Magnoliopsida</taxon>
        <taxon>Liliopsida</taxon>
        <taxon>Dioscoreales</taxon>
        <taxon>Dioscoreaceae</taxon>
        <taxon>Dioscorea</taxon>
    </lineage>
</organism>
<evidence type="ECO:0000313" key="8">
    <source>
        <dbReference type="EMBL" id="KAJ0983674.1"/>
    </source>
</evidence>
<evidence type="ECO:0000256" key="5">
    <source>
        <dbReference type="RuleBase" id="RU000383"/>
    </source>
</evidence>
<proteinExistence type="inferred from homology"/>
<dbReference type="Proteomes" id="UP001085076">
    <property type="component" value="Miscellaneous, Linkage group lg02"/>
</dbReference>
<sequence>MEFDLENPLTSSESEPDFVTALFAAESDHMGSPAATLDLSSRRDAVSLIIQAQFACNLDPFIAYLAINYIDRFLARQEIPREKPWVARLLAVSCLNLASKMKKSDFSLPDFQREEGFIFDAQTIHRMELLVLGALDWRMRSITPFSFLRFFLTFFSPAHPPLLQALKARASQTLLKAQSEIKMLDFKPSVIAASALISAAHELFPIQSPSFRSAVASSHFVKKERLRECGVVMGGVVEIMMMDGCDPRLEMASSCGTPVTVLGQHCPSSESELTIGSSLDGRDIKKRRVDEIPTFHLSHAYD</sequence>
<dbReference type="InterPro" id="IPR036915">
    <property type="entry name" value="Cyclin-like_sf"/>
</dbReference>
<keyword evidence="4" id="KW-0131">Cell cycle</keyword>
<name>A0A9D5HNZ3_9LILI</name>
<dbReference type="InterPro" id="IPR006671">
    <property type="entry name" value="Cyclin_N"/>
</dbReference>
<keyword evidence="2" id="KW-0132">Cell division</keyword>
<evidence type="ECO:0000313" key="9">
    <source>
        <dbReference type="Proteomes" id="UP001085076"/>
    </source>
</evidence>
<evidence type="ECO:0008006" key="10">
    <source>
        <dbReference type="Google" id="ProtNLM"/>
    </source>
</evidence>
<evidence type="ECO:0000256" key="2">
    <source>
        <dbReference type="ARBA" id="ARBA00022618"/>
    </source>
</evidence>
<evidence type="ECO:0000256" key="3">
    <source>
        <dbReference type="ARBA" id="ARBA00023127"/>
    </source>
</evidence>
<comment type="caution">
    <text evidence="8">The sequence shown here is derived from an EMBL/GenBank/DDBJ whole genome shotgun (WGS) entry which is preliminary data.</text>
</comment>
<protein>
    <recommendedName>
        <fullName evidence="10">Cyclin-D6-1</fullName>
    </recommendedName>
</protein>
<dbReference type="SUPFAM" id="SSF47954">
    <property type="entry name" value="Cyclin-like"/>
    <property type="match status" value="2"/>
</dbReference>
<dbReference type="InterPro" id="IPR004367">
    <property type="entry name" value="Cyclin_C-dom"/>
</dbReference>
<dbReference type="GO" id="GO:0051301">
    <property type="term" value="P:cell division"/>
    <property type="evidence" value="ECO:0007669"/>
    <property type="project" value="UniProtKB-KW"/>
</dbReference>
<evidence type="ECO:0000256" key="1">
    <source>
        <dbReference type="ARBA" id="ARBA00009065"/>
    </source>
</evidence>
<evidence type="ECO:0000259" key="7">
    <source>
        <dbReference type="SMART" id="SM01332"/>
    </source>
</evidence>
<dbReference type="PANTHER" id="PTHR10177">
    <property type="entry name" value="CYCLINS"/>
    <property type="match status" value="1"/>
</dbReference>
<feature type="domain" description="Cyclin-like" evidence="6">
    <location>
        <begin position="47"/>
        <end position="133"/>
    </location>
</feature>